<gene>
    <name evidence="1" type="ORF">EII33_03175</name>
</gene>
<protein>
    <recommendedName>
        <fullName evidence="3">ATP-grasp domain-containing protein</fullName>
    </recommendedName>
</protein>
<sequence>MKLYLFNPDADMALGNNEENYMPPAAIRRMGEDLALLPLWYAEPGSAVLASSAYNADFLKRMGELFRLDVKLLTVPELPDYADVQVIPWGWNPAIRKYLLKAGLPEYNLPLPEKLTAYRRLSSRGEAMEVMGAFRISEKDGFCGVSCRLSAIADCREFVTRHGACVLKAPWSGSGKGLNWCKGVFTQSIEGWCERVIREQGFVSGEPAYHKVEDFAMEFCSDGCGKVSFVGYSLFSTNKSGAYGGNVLMPSEDIEKRIAGYVPLQLLHDVRNRLCLMLSERYGATYDGYLGVDMMVCLMPDGRYAVHPCVEINMRMNMGVVALHLQEHIMAPESVGLLSIDYCPSNEELREKHEQDRAAHPVVVNDGKLVSGYLPLVPVTTKSCYRAYVLVC</sequence>
<reference evidence="1 2" key="1">
    <citation type="submission" date="2018-11" db="EMBL/GenBank/DDBJ databases">
        <title>Genomes From Bacteria Associated with the Canine Oral Cavity: a Test Case for Automated Genome-Based Taxonomic Assignment.</title>
        <authorList>
            <person name="Coil D.A."/>
            <person name="Jospin G."/>
            <person name="Darling A.E."/>
            <person name="Wallis C."/>
            <person name="Davis I.J."/>
            <person name="Harris S."/>
            <person name="Eisen J.A."/>
            <person name="Holcombe L.J."/>
            <person name="O'Flynn C."/>
        </authorList>
    </citation>
    <scope>NUCLEOTIDE SEQUENCE [LARGE SCALE GENOMIC DNA]</scope>
    <source>
        <strain evidence="1 2">OH1047_COT-310</strain>
    </source>
</reference>
<proteinExistence type="predicted"/>
<dbReference type="AlphaFoldDB" id="A0A3P2AB06"/>
<dbReference type="SUPFAM" id="SSF56059">
    <property type="entry name" value="Glutathione synthetase ATP-binding domain-like"/>
    <property type="match status" value="1"/>
</dbReference>
<evidence type="ECO:0008006" key="3">
    <source>
        <dbReference type="Google" id="ProtNLM"/>
    </source>
</evidence>
<dbReference type="Proteomes" id="UP000279562">
    <property type="component" value="Unassembled WGS sequence"/>
</dbReference>
<evidence type="ECO:0000313" key="1">
    <source>
        <dbReference type="EMBL" id="RRD92617.1"/>
    </source>
</evidence>
<organism evidence="1 2">
    <name type="scientific">Prevotella heparinolytica</name>
    <dbReference type="NCBI Taxonomy" id="28113"/>
    <lineage>
        <taxon>Bacteria</taxon>
        <taxon>Pseudomonadati</taxon>
        <taxon>Bacteroidota</taxon>
        <taxon>Bacteroidia</taxon>
        <taxon>Bacteroidales</taxon>
        <taxon>Bacteroidaceae</taxon>
        <taxon>Bacteroides</taxon>
    </lineage>
</organism>
<accession>A0A3P2AB06</accession>
<evidence type="ECO:0000313" key="2">
    <source>
        <dbReference type="Proteomes" id="UP000279562"/>
    </source>
</evidence>
<keyword evidence="2" id="KW-1185">Reference proteome</keyword>
<comment type="caution">
    <text evidence="1">The sequence shown here is derived from an EMBL/GenBank/DDBJ whole genome shotgun (WGS) entry which is preliminary data.</text>
</comment>
<dbReference type="RefSeq" id="WP_125238503.1">
    <property type="nucleotide sequence ID" value="NZ_JBGYXW010000050.1"/>
</dbReference>
<dbReference type="EMBL" id="RQYF01000008">
    <property type="protein sequence ID" value="RRD92617.1"/>
    <property type="molecule type" value="Genomic_DNA"/>
</dbReference>
<name>A0A3P2AB06_9BACE</name>